<evidence type="ECO:0000313" key="3">
    <source>
        <dbReference type="Proteomes" id="UP000653002"/>
    </source>
</evidence>
<dbReference type="Proteomes" id="UP000653002">
    <property type="component" value="Unassembled WGS sequence"/>
</dbReference>
<organism evidence="2 3">
    <name type="scientific">Xanthomonas citri pv. citri</name>
    <dbReference type="NCBI Taxonomy" id="611301"/>
    <lineage>
        <taxon>Bacteria</taxon>
        <taxon>Pseudomonadati</taxon>
        <taxon>Pseudomonadota</taxon>
        <taxon>Gammaproteobacteria</taxon>
        <taxon>Lysobacterales</taxon>
        <taxon>Lysobacteraceae</taxon>
        <taxon>Xanthomonas</taxon>
    </lineage>
</organism>
<dbReference type="AlphaFoldDB" id="A0A8I0L5Y7"/>
<evidence type="ECO:0000259" key="1">
    <source>
        <dbReference type="PROSITE" id="PS50943"/>
    </source>
</evidence>
<evidence type="ECO:0000313" key="2">
    <source>
        <dbReference type="EMBL" id="MBD4339129.1"/>
    </source>
</evidence>
<dbReference type="SUPFAM" id="SSF47413">
    <property type="entry name" value="lambda repressor-like DNA-binding domains"/>
    <property type="match status" value="1"/>
</dbReference>
<protein>
    <submittedName>
        <fullName evidence="2">Helix-turn-helix domain-containing protein</fullName>
    </submittedName>
</protein>
<dbReference type="InterPro" id="IPR001387">
    <property type="entry name" value="Cro/C1-type_HTH"/>
</dbReference>
<dbReference type="EMBL" id="JAABFR010002063">
    <property type="protein sequence ID" value="MBD4339129.1"/>
    <property type="molecule type" value="Genomic_DNA"/>
</dbReference>
<dbReference type="InterPro" id="IPR010982">
    <property type="entry name" value="Lambda_DNA-bd_dom_sf"/>
</dbReference>
<dbReference type="PROSITE" id="PS50943">
    <property type="entry name" value="HTH_CROC1"/>
    <property type="match status" value="1"/>
</dbReference>
<name>A0A8I0L5Y7_XANCI</name>
<accession>A0A8I0L5Y7</accession>
<reference evidence="2" key="1">
    <citation type="submission" date="2020-01" db="EMBL/GenBank/DDBJ databases">
        <authorList>
            <person name="Richard D."/>
        </authorList>
    </citation>
    <scope>NUCLEOTIDE SEQUENCE</scope>
    <source>
        <strain evidence="2">JP541</strain>
    </source>
</reference>
<dbReference type="CDD" id="cd00093">
    <property type="entry name" value="HTH_XRE"/>
    <property type="match status" value="1"/>
</dbReference>
<sequence length="84" mass="9699">IRIARKSQRMSMDNLVERMGNRAISKNSISRIERGLLRPSIHTLRAIADACKVPLSYFYDDDVYIGELDFRFAKDTPIKIAEQI</sequence>
<dbReference type="GO" id="GO:0003677">
    <property type="term" value="F:DNA binding"/>
    <property type="evidence" value="ECO:0007669"/>
    <property type="project" value="InterPro"/>
</dbReference>
<gene>
    <name evidence="2" type="ORF">GUH15_24365</name>
</gene>
<dbReference type="Gene3D" id="1.10.260.40">
    <property type="entry name" value="lambda repressor-like DNA-binding domains"/>
    <property type="match status" value="1"/>
</dbReference>
<dbReference type="Pfam" id="PF01381">
    <property type="entry name" value="HTH_3"/>
    <property type="match status" value="1"/>
</dbReference>
<comment type="caution">
    <text evidence="2">The sequence shown here is derived from an EMBL/GenBank/DDBJ whole genome shotgun (WGS) entry which is preliminary data.</text>
</comment>
<proteinExistence type="predicted"/>
<dbReference type="SMART" id="SM00530">
    <property type="entry name" value="HTH_XRE"/>
    <property type="match status" value="1"/>
</dbReference>
<feature type="domain" description="HTH cro/C1-type" evidence="1">
    <location>
        <begin position="1"/>
        <end position="58"/>
    </location>
</feature>
<feature type="non-terminal residue" evidence="2">
    <location>
        <position position="1"/>
    </location>
</feature>
<feature type="non-terminal residue" evidence="2">
    <location>
        <position position="84"/>
    </location>
</feature>